<comment type="subunit">
    <text evidence="2">Forms a 24-polypeptide structural core with octahedral symmetry.</text>
</comment>
<dbReference type="EMBL" id="FNAH01000017">
    <property type="protein sequence ID" value="SDE95142.1"/>
    <property type="molecule type" value="Genomic_DNA"/>
</dbReference>
<evidence type="ECO:0000256" key="5">
    <source>
        <dbReference type="ARBA" id="ARBA00023315"/>
    </source>
</evidence>
<dbReference type="GO" id="GO:0005737">
    <property type="term" value="C:cytoplasm"/>
    <property type="evidence" value="ECO:0007669"/>
    <property type="project" value="TreeGrafter"/>
</dbReference>
<protein>
    <submittedName>
        <fullName evidence="7">Biotin-requiring enzyme</fullName>
    </submittedName>
</protein>
<dbReference type="PANTHER" id="PTHR43178:SF5">
    <property type="entry name" value="LIPOAMIDE ACYLTRANSFERASE COMPONENT OF BRANCHED-CHAIN ALPHA-KETO ACID DEHYDROGENASE COMPLEX, MITOCHONDRIAL"/>
    <property type="match status" value="1"/>
</dbReference>
<dbReference type="RefSeq" id="WP_090525623.1">
    <property type="nucleotide sequence ID" value="NZ_FNAH01000017.1"/>
</dbReference>
<dbReference type="SUPFAM" id="SSF51230">
    <property type="entry name" value="Single hybrid motif"/>
    <property type="match status" value="1"/>
</dbReference>
<sequence length="80" mass="8843">MKVEVLLPQWGMGMSEGTVTDWMKKVGDRVEEDEPLAEIEAEKATQELESPATGILTEILVQKGEEAKVRSVLAIIETDD</sequence>
<dbReference type="PANTHER" id="PTHR43178">
    <property type="entry name" value="DIHYDROLIPOAMIDE ACETYLTRANSFERASE COMPONENT OF PYRUVATE DEHYDROGENASE COMPLEX"/>
    <property type="match status" value="1"/>
</dbReference>
<dbReference type="GO" id="GO:0016407">
    <property type="term" value="F:acetyltransferase activity"/>
    <property type="evidence" value="ECO:0007669"/>
    <property type="project" value="TreeGrafter"/>
</dbReference>
<name>A0A1G7H3Z6_9RHOB</name>
<comment type="cofactor">
    <cofactor evidence="1">
        <name>(R)-lipoate</name>
        <dbReference type="ChEBI" id="CHEBI:83088"/>
    </cofactor>
</comment>
<reference evidence="7 8" key="1">
    <citation type="submission" date="2016-10" db="EMBL/GenBank/DDBJ databases">
        <authorList>
            <person name="de Groot N.N."/>
        </authorList>
    </citation>
    <scope>NUCLEOTIDE SEQUENCE [LARGE SCALE GENOMIC DNA]</scope>
    <source>
        <strain evidence="7 8">DSM 22220</strain>
    </source>
</reference>
<evidence type="ECO:0000313" key="8">
    <source>
        <dbReference type="Proteomes" id="UP000199344"/>
    </source>
</evidence>
<dbReference type="InterPro" id="IPR050743">
    <property type="entry name" value="2-oxoacid_DH_E2_comp"/>
</dbReference>
<evidence type="ECO:0000313" key="7">
    <source>
        <dbReference type="EMBL" id="SDE95142.1"/>
    </source>
</evidence>
<evidence type="ECO:0000259" key="6">
    <source>
        <dbReference type="PROSITE" id="PS50968"/>
    </source>
</evidence>
<keyword evidence="4" id="KW-0450">Lipoyl</keyword>
<keyword evidence="8" id="KW-1185">Reference proteome</keyword>
<dbReference type="InterPro" id="IPR011053">
    <property type="entry name" value="Single_hybrid_motif"/>
</dbReference>
<keyword evidence="3" id="KW-0808">Transferase</keyword>
<evidence type="ECO:0000256" key="4">
    <source>
        <dbReference type="ARBA" id="ARBA00022823"/>
    </source>
</evidence>
<dbReference type="InterPro" id="IPR003016">
    <property type="entry name" value="2-oxoA_DH_lipoyl-BS"/>
</dbReference>
<evidence type="ECO:0000256" key="1">
    <source>
        <dbReference type="ARBA" id="ARBA00001938"/>
    </source>
</evidence>
<dbReference type="PROSITE" id="PS50968">
    <property type="entry name" value="BIOTINYL_LIPOYL"/>
    <property type="match status" value="1"/>
</dbReference>
<dbReference type="InterPro" id="IPR000089">
    <property type="entry name" value="Biotin_lipoyl"/>
</dbReference>
<evidence type="ECO:0000256" key="3">
    <source>
        <dbReference type="ARBA" id="ARBA00022679"/>
    </source>
</evidence>
<accession>A0A1G7H3Z6</accession>
<proteinExistence type="predicted"/>
<feature type="domain" description="Lipoyl-binding" evidence="6">
    <location>
        <begin position="2"/>
        <end position="77"/>
    </location>
</feature>
<dbReference type="OrthoDB" id="9805770at2"/>
<gene>
    <name evidence="7" type="ORF">SAMN05421538_11713</name>
</gene>
<dbReference type="STRING" id="591205.SAMN05421538_11713"/>
<dbReference type="GO" id="GO:0031405">
    <property type="term" value="F:lipoic acid binding"/>
    <property type="evidence" value="ECO:0007669"/>
    <property type="project" value="TreeGrafter"/>
</dbReference>
<dbReference type="CDD" id="cd06849">
    <property type="entry name" value="lipoyl_domain"/>
    <property type="match status" value="1"/>
</dbReference>
<organism evidence="7 8">
    <name type="scientific">Paracoccus isoporae</name>
    <dbReference type="NCBI Taxonomy" id="591205"/>
    <lineage>
        <taxon>Bacteria</taxon>
        <taxon>Pseudomonadati</taxon>
        <taxon>Pseudomonadota</taxon>
        <taxon>Alphaproteobacteria</taxon>
        <taxon>Rhodobacterales</taxon>
        <taxon>Paracoccaceae</taxon>
        <taxon>Paracoccus</taxon>
    </lineage>
</organism>
<dbReference type="Gene3D" id="2.40.50.100">
    <property type="match status" value="1"/>
</dbReference>
<dbReference type="AlphaFoldDB" id="A0A1G7H3Z6"/>
<dbReference type="PROSITE" id="PS00189">
    <property type="entry name" value="LIPOYL"/>
    <property type="match status" value="1"/>
</dbReference>
<dbReference type="Proteomes" id="UP000199344">
    <property type="component" value="Unassembled WGS sequence"/>
</dbReference>
<keyword evidence="5" id="KW-0012">Acyltransferase</keyword>
<evidence type="ECO:0000256" key="2">
    <source>
        <dbReference type="ARBA" id="ARBA00011484"/>
    </source>
</evidence>
<dbReference type="Pfam" id="PF00364">
    <property type="entry name" value="Biotin_lipoyl"/>
    <property type="match status" value="1"/>
</dbReference>